<gene>
    <name evidence="1" type="ORF">J34TS1_61560</name>
</gene>
<proteinExistence type="predicted"/>
<dbReference type="Proteomes" id="UP000682811">
    <property type="component" value="Unassembled WGS sequence"/>
</dbReference>
<reference evidence="1 2" key="1">
    <citation type="submission" date="2021-03" db="EMBL/GenBank/DDBJ databases">
        <title>Antimicrobial resistance genes in bacteria isolated from Japanese honey, and their potential for conferring macrolide and lincosamide resistance in the American foulbrood pathogen Paenibacillus larvae.</title>
        <authorList>
            <person name="Okamoto M."/>
            <person name="Kumagai M."/>
            <person name="Kanamori H."/>
            <person name="Takamatsu D."/>
        </authorList>
    </citation>
    <scope>NUCLEOTIDE SEQUENCE [LARGE SCALE GENOMIC DNA]</scope>
    <source>
        <strain evidence="1 2">J34TS1</strain>
    </source>
</reference>
<accession>A0A919YIP3</accession>
<dbReference type="AlphaFoldDB" id="A0A919YIP3"/>
<protein>
    <submittedName>
        <fullName evidence="1">Uncharacterized protein</fullName>
    </submittedName>
</protein>
<dbReference type="EMBL" id="BORT01000052">
    <property type="protein sequence ID" value="GIO51391.1"/>
    <property type="molecule type" value="Genomic_DNA"/>
</dbReference>
<dbReference type="RefSeq" id="WP_237100096.1">
    <property type="nucleotide sequence ID" value="NZ_AP025343.1"/>
</dbReference>
<keyword evidence="2" id="KW-1185">Reference proteome</keyword>
<comment type="caution">
    <text evidence="1">The sequence shown here is derived from an EMBL/GenBank/DDBJ whole genome shotgun (WGS) entry which is preliminary data.</text>
</comment>
<organism evidence="1 2">
    <name type="scientific">Paenibacillus azoreducens</name>
    <dbReference type="NCBI Taxonomy" id="116718"/>
    <lineage>
        <taxon>Bacteria</taxon>
        <taxon>Bacillati</taxon>
        <taxon>Bacillota</taxon>
        <taxon>Bacilli</taxon>
        <taxon>Bacillales</taxon>
        <taxon>Paenibacillaceae</taxon>
        <taxon>Paenibacillus</taxon>
    </lineage>
</organism>
<evidence type="ECO:0000313" key="1">
    <source>
        <dbReference type="EMBL" id="GIO51391.1"/>
    </source>
</evidence>
<name>A0A919YIP3_9BACL</name>
<sequence>MKYSKEELGLMKAIDQHVKTKKITYYKAIPQELYQKIKDIMKAKNFRGSLQEYFEFLGYIFIPTSKYPKDTNDIIRLLMQHFPSRYVTNLENIDRNLYYIIQDKALQNKVDIPEYLNKLGFNFVFNSNIYPHPPTYYIGASEKEYINRLNKLFPEGTIVIEELIEKDSWLFKSINYLRQIRSIQTIDEQLELFGYKVLRRWNGFKET</sequence>
<evidence type="ECO:0000313" key="2">
    <source>
        <dbReference type="Proteomes" id="UP000682811"/>
    </source>
</evidence>